<reference evidence="2" key="1">
    <citation type="submission" date="2021-08" db="EMBL/GenBank/DDBJ databases">
        <authorList>
            <person name="Zhang H."/>
            <person name="Xu M."/>
            <person name="Yu Z."/>
            <person name="Yang L."/>
            <person name="Cai Y."/>
        </authorList>
    </citation>
    <scope>NUCLEOTIDE SEQUENCE</scope>
    <source>
        <strain evidence="2">CHL1</strain>
    </source>
</reference>
<feature type="chain" id="PRO_5038607723" evidence="1">
    <location>
        <begin position="23"/>
        <end position="159"/>
    </location>
</feature>
<feature type="signal peptide" evidence="1">
    <location>
        <begin position="1"/>
        <end position="22"/>
    </location>
</feature>
<keyword evidence="3" id="KW-1185">Reference proteome</keyword>
<evidence type="ECO:0000256" key="1">
    <source>
        <dbReference type="SAM" id="SignalP"/>
    </source>
</evidence>
<accession>A0A9E6R8I5</accession>
<keyword evidence="1" id="KW-0732">Signal</keyword>
<evidence type="ECO:0000313" key="3">
    <source>
        <dbReference type="Proteomes" id="UP000825701"/>
    </source>
</evidence>
<dbReference type="EMBL" id="CP081869">
    <property type="protein sequence ID" value="QZO00014.1"/>
    <property type="molecule type" value="Genomic_DNA"/>
</dbReference>
<proteinExistence type="predicted"/>
<dbReference type="AlphaFoldDB" id="A0A9E6R8I5"/>
<dbReference type="KEGG" id="cmet:K6K41_26080"/>
<gene>
    <name evidence="2" type="ORF">K6K41_26080</name>
</gene>
<evidence type="ECO:0000313" key="2">
    <source>
        <dbReference type="EMBL" id="QZO00014.1"/>
    </source>
</evidence>
<name>A0A9E6R8I5_9HYPH</name>
<dbReference type="Proteomes" id="UP000825701">
    <property type="component" value="Chromosome"/>
</dbReference>
<sequence length="159" mass="17519">MKILAGALALCFVTCAADVAVADTYKYVFTKSSKAKDFKTIRTKWVVRARAYRPLSSPTGYSATLLRNKKFSNVSVATMIVSDPYHYEGGPILRVKRSGDAISGYGGLVLGNNGIFSVYINRYDRYSLDTIGGRLTNLCFAYFTATRPGRSSSSPRRSR</sequence>
<organism evidence="2 3">
    <name type="scientific">Chenggangzhangella methanolivorans</name>
    <dbReference type="NCBI Taxonomy" id="1437009"/>
    <lineage>
        <taxon>Bacteria</taxon>
        <taxon>Pseudomonadati</taxon>
        <taxon>Pseudomonadota</taxon>
        <taxon>Alphaproteobacteria</taxon>
        <taxon>Hyphomicrobiales</taxon>
        <taxon>Methylopilaceae</taxon>
        <taxon>Chenggangzhangella</taxon>
    </lineage>
</organism>
<protein>
    <submittedName>
        <fullName evidence="2">Uncharacterized protein</fullName>
    </submittedName>
</protein>
<dbReference type="RefSeq" id="WP_261403154.1">
    <property type="nucleotide sequence ID" value="NZ_CP081869.1"/>
</dbReference>